<dbReference type="RefSeq" id="WP_155702050.1">
    <property type="nucleotide sequence ID" value="NZ_CP034235.1"/>
</dbReference>
<dbReference type="AlphaFoldDB" id="A0A6B8RKL2"/>
<dbReference type="PANTHER" id="PTHR15239:SF6">
    <property type="entry name" value="RIBOSOME QUALITY CONTROL COMPLEX SUBUNIT NEMF"/>
    <property type="match status" value="1"/>
</dbReference>
<dbReference type="Pfam" id="PF05670">
    <property type="entry name" value="NFACT-R_1"/>
    <property type="match status" value="1"/>
</dbReference>
<dbReference type="PANTHER" id="PTHR15239">
    <property type="entry name" value="NUCLEAR EXPORT MEDIATOR FACTOR NEMF"/>
    <property type="match status" value="1"/>
</dbReference>
<proteinExistence type="inferred from homology"/>
<dbReference type="Proteomes" id="UP000426246">
    <property type="component" value="Chromosome"/>
</dbReference>
<dbReference type="GO" id="GO:1990112">
    <property type="term" value="C:RQC complex"/>
    <property type="evidence" value="ECO:0007669"/>
    <property type="project" value="TreeGrafter"/>
</dbReference>
<evidence type="ECO:0000256" key="2">
    <source>
        <dbReference type="ARBA" id="ARBA00022730"/>
    </source>
</evidence>
<evidence type="ECO:0000256" key="5">
    <source>
        <dbReference type="HAMAP-Rule" id="MF_00844"/>
    </source>
</evidence>
<evidence type="ECO:0000256" key="1">
    <source>
        <dbReference type="ARBA" id="ARBA00022555"/>
    </source>
</evidence>
<evidence type="ECO:0000256" key="4">
    <source>
        <dbReference type="ARBA" id="ARBA00022917"/>
    </source>
</evidence>
<organism evidence="7 8">
    <name type="scientific">Paenibacillus psychroresistens</name>
    <dbReference type="NCBI Taxonomy" id="1778678"/>
    <lineage>
        <taxon>Bacteria</taxon>
        <taxon>Bacillati</taxon>
        <taxon>Bacillota</taxon>
        <taxon>Bacilli</taxon>
        <taxon>Bacillales</taxon>
        <taxon>Paenibacillaceae</taxon>
        <taxon>Paenibacillus</taxon>
    </lineage>
</organism>
<reference evidence="8" key="1">
    <citation type="submission" date="2018-11" db="EMBL/GenBank/DDBJ databases">
        <title>Complete genome sequence of Paenibacillus sp. ML311-T8.</title>
        <authorList>
            <person name="Nam Y.-D."/>
            <person name="Kang J."/>
            <person name="Chung W.-H."/>
            <person name="Park Y.S."/>
        </authorList>
    </citation>
    <scope>NUCLEOTIDE SEQUENCE [LARGE SCALE GENOMIC DNA]</scope>
    <source>
        <strain evidence="8">ML311-T8</strain>
    </source>
</reference>
<comment type="subunit">
    <text evidence="5">Associates with stalled 50S ribosomal subunits. Binds to RqcP.</text>
</comment>
<dbReference type="Gene3D" id="1.10.8.50">
    <property type="match status" value="1"/>
</dbReference>
<dbReference type="InterPro" id="IPR051608">
    <property type="entry name" value="RQC_Subunit_NEMF"/>
</dbReference>
<name>A0A6B8RKL2_9BACL</name>
<dbReference type="Gene3D" id="3.40.970.40">
    <property type="entry name" value="fibrinogen binding protein from staphylococcus aureus domain like"/>
    <property type="match status" value="1"/>
</dbReference>
<keyword evidence="1 5" id="KW-0820">tRNA-binding</keyword>
<feature type="domain" description="NFACT RNA-binding" evidence="6">
    <location>
        <begin position="456"/>
        <end position="545"/>
    </location>
</feature>
<evidence type="ECO:0000313" key="7">
    <source>
        <dbReference type="EMBL" id="QGQ96951.1"/>
    </source>
</evidence>
<dbReference type="Gene3D" id="2.30.310.10">
    <property type="entry name" value="ibrinogen binding protein from staphylococcus aureus domain"/>
    <property type="match status" value="1"/>
</dbReference>
<comment type="function">
    <text evidence="5">Key component of the ribosome quality control system (RQC), a ribosome-associated complex that mediates the extraction of incompletely synthesized nascent chains from stalled ribosomes and their subsequent degradation. RqcH recruits Ala-charged tRNA, and with RqcP directs the elongation of stalled nascent chains on 50S ribosomal subunits, leading to non-templated C-terminal alanine extensions (Ala tail). The Ala tail promotes nascent chain degradation. May add between 1 and at least 8 Ala residues. Binds to stalled 50S ribosomal subunits.</text>
</comment>
<dbReference type="InterPro" id="IPR043682">
    <property type="entry name" value="RqcH_bacterial"/>
</dbReference>
<gene>
    <name evidence="5" type="primary">rqcH</name>
    <name evidence="7" type="ORF">EHS13_19705</name>
</gene>
<dbReference type="GO" id="GO:0019843">
    <property type="term" value="F:rRNA binding"/>
    <property type="evidence" value="ECO:0007669"/>
    <property type="project" value="UniProtKB-UniRule"/>
</dbReference>
<dbReference type="OrthoDB" id="9766163at2"/>
<keyword evidence="3 5" id="KW-0694">RNA-binding</keyword>
<sequence>MSLDGLVVHAIVQELQACVGGRISKIHMPSGNDIIFQLRAQNNNVRLLLSANPTYPRVHFTQHTYANPTDAPMFCMLLRKYCEGGIIEGVEQIGLERMLRMHIRHRDELGDLSLKTIHIEIMGRHSNIILLNPDNGVILDGIHHVTPAISSHRIVLPGSTFVAPPDQGKHDPLTIDKAGFQELFWNRPLEETGDQRIVQLFSGLSPLVAKEIIYRAQSEQEVELIWNAFSSVMTQIREHKYTPSLVTKKDNGKAYFSVVELTHLNGEVERFNTISECLEAFYGDKAQRDTVKQRMADLLRFLQNEKNKNVKKLDKLAETLEEAKDADKWRVLGELLTSSMHLFKKGDSSVEAVNYYDEDQQTVKVALDPLLTPSQNAQRYYKKYAKSKNSLLIVEEQINNTHTEITYLESLLQQIAAASLADIVEIREELIEQGYIRDRSKKKGKKKKIEKPNIACFTSSEGIPIYVGKNNTQNDYLTNRLAQSSDTWLHTKDIPGSHVVIRSTTFGEQTLLEAASLSAYYSQAKESSQVPVDYTQIRHVHKPNGAKPGFVIYDHQKTLFVTPNEQSIKQMQPIIKR</sequence>
<dbReference type="Pfam" id="PF05833">
    <property type="entry name" value="NFACT_N"/>
    <property type="match status" value="1"/>
</dbReference>
<keyword evidence="5" id="KW-0175">Coiled coil</keyword>
<dbReference type="InterPro" id="IPR008532">
    <property type="entry name" value="NFACT_RNA-bd"/>
</dbReference>
<dbReference type="KEGG" id="ppsc:EHS13_19705"/>
<dbReference type="HAMAP" id="MF_00844_B">
    <property type="entry name" value="RqcH_B"/>
    <property type="match status" value="1"/>
</dbReference>
<comment type="similarity">
    <text evidence="5">Belongs to the NEMF family.</text>
</comment>
<accession>A0A6B8RKL2</accession>
<dbReference type="FunFam" id="2.30.310.10:FF:000004">
    <property type="entry name" value="Fibronectin-binding protein A"/>
    <property type="match status" value="1"/>
</dbReference>
<evidence type="ECO:0000259" key="6">
    <source>
        <dbReference type="Pfam" id="PF05670"/>
    </source>
</evidence>
<dbReference type="EMBL" id="CP034235">
    <property type="protein sequence ID" value="QGQ96951.1"/>
    <property type="molecule type" value="Genomic_DNA"/>
</dbReference>
<evidence type="ECO:0000313" key="8">
    <source>
        <dbReference type="Proteomes" id="UP000426246"/>
    </source>
</evidence>
<feature type="coiled-coil region" evidence="5">
    <location>
        <begin position="299"/>
        <end position="326"/>
    </location>
</feature>
<evidence type="ECO:0000256" key="3">
    <source>
        <dbReference type="ARBA" id="ARBA00022884"/>
    </source>
</evidence>
<dbReference type="GO" id="GO:0072344">
    <property type="term" value="P:rescue of stalled ribosome"/>
    <property type="evidence" value="ECO:0007669"/>
    <property type="project" value="UniProtKB-UniRule"/>
</dbReference>
<dbReference type="GO" id="GO:0043023">
    <property type="term" value="F:ribosomal large subunit binding"/>
    <property type="evidence" value="ECO:0007669"/>
    <property type="project" value="UniProtKB-UniRule"/>
</dbReference>
<keyword evidence="4 5" id="KW-0648">Protein biosynthesis</keyword>
<keyword evidence="2 5" id="KW-0699">rRNA-binding</keyword>
<keyword evidence="8" id="KW-1185">Reference proteome</keyword>
<dbReference type="GO" id="GO:0000049">
    <property type="term" value="F:tRNA binding"/>
    <property type="evidence" value="ECO:0007669"/>
    <property type="project" value="UniProtKB-UniRule"/>
</dbReference>
<protein>
    <recommendedName>
        <fullName evidence="5">Rqc2 homolog RqcH</fullName>
        <shortName evidence="5">RqcH</shortName>
    </recommendedName>
</protein>